<name>A0ABY0L9X3_9FLAO</name>
<evidence type="ECO:0000313" key="2">
    <source>
        <dbReference type="EMBL" id="SCX88034.1"/>
    </source>
</evidence>
<comment type="caution">
    <text evidence="2">The sequence shown here is derived from an EMBL/GenBank/DDBJ whole genome shotgun (WGS) entry which is preliminary data.</text>
</comment>
<organism evidence="2 3">
    <name type="scientific">Flavobacterium anhuiense</name>
    <dbReference type="NCBI Taxonomy" id="459526"/>
    <lineage>
        <taxon>Bacteria</taxon>
        <taxon>Pseudomonadati</taxon>
        <taxon>Bacteroidota</taxon>
        <taxon>Flavobacteriia</taxon>
        <taxon>Flavobacteriales</taxon>
        <taxon>Flavobacteriaceae</taxon>
        <taxon>Flavobacterium</taxon>
    </lineage>
</organism>
<keyword evidence="3" id="KW-1185">Reference proteome</keyword>
<dbReference type="RefSeq" id="WP_139159161.1">
    <property type="nucleotide sequence ID" value="NZ_FMVC01000001.1"/>
</dbReference>
<accession>A0ABY0L9X3</accession>
<sequence length="46" mass="5051">MKNSKLTFEDFLLDTISKKEQKIIKGGDEEPLPEPYPGRSAGGGNN</sequence>
<evidence type="ECO:0000313" key="3">
    <source>
        <dbReference type="Proteomes" id="UP000199307"/>
    </source>
</evidence>
<gene>
    <name evidence="2" type="ORF">SAMN02927916_0643</name>
</gene>
<evidence type="ECO:0000256" key="1">
    <source>
        <dbReference type="SAM" id="MobiDB-lite"/>
    </source>
</evidence>
<dbReference type="Proteomes" id="UP000199307">
    <property type="component" value="Unassembled WGS sequence"/>
</dbReference>
<dbReference type="EMBL" id="FMVC01000001">
    <property type="protein sequence ID" value="SCX88034.1"/>
    <property type="molecule type" value="Genomic_DNA"/>
</dbReference>
<feature type="region of interest" description="Disordered" evidence="1">
    <location>
        <begin position="22"/>
        <end position="46"/>
    </location>
</feature>
<proteinExistence type="predicted"/>
<reference evidence="2 3" key="1">
    <citation type="submission" date="2016-10" db="EMBL/GenBank/DDBJ databases">
        <authorList>
            <person name="Varghese N."/>
            <person name="Submissions S."/>
        </authorList>
    </citation>
    <scope>NUCLEOTIDE SEQUENCE [LARGE SCALE GENOMIC DNA]</scope>
    <source>
        <strain evidence="2 3">CGMCC 1.6859</strain>
    </source>
</reference>
<protein>
    <submittedName>
        <fullName evidence="2">Uncharacterized protein</fullName>
    </submittedName>
</protein>